<dbReference type="Pfam" id="PF02563">
    <property type="entry name" value="Poly_export"/>
    <property type="match status" value="1"/>
</dbReference>
<comment type="caution">
    <text evidence="5">The sequence shown here is derived from an EMBL/GenBank/DDBJ whole genome shotgun (WGS) entry which is preliminary data.</text>
</comment>
<evidence type="ECO:0000313" key="5">
    <source>
        <dbReference type="EMBL" id="NMJ42485.1"/>
    </source>
</evidence>
<evidence type="ECO:0000313" key="6">
    <source>
        <dbReference type="Proteomes" id="UP000548582"/>
    </source>
</evidence>
<dbReference type="Pfam" id="PF10531">
    <property type="entry name" value="SLBB"/>
    <property type="match status" value="1"/>
</dbReference>
<keyword evidence="1 2" id="KW-0732">Signal</keyword>
<dbReference type="InterPro" id="IPR003715">
    <property type="entry name" value="Poly_export_N"/>
</dbReference>
<evidence type="ECO:0000259" key="4">
    <source>
        <dbReference type="Pfam" id="PF10531"/>
    </source>
</evidence>
<feature type="chain" id="PRO_5032671251" evidence="2">
    <location>
        <begin position="23"/>
        <end position="190"/>
    </location>
</feature>
<evidence type="ECO:0000256" key="1">
    <source>
        <dbReference type="ARBA" id="ARBA00022729"/>
    </source>
</evidence>
<evidence type="ECO:0000259" key="3">
    <source>
        <dbReference type="Pfam" id="PF02563"/>
    </source>
</evidence>
<accession>A0A848EGF3</accession>
<reference evidence="5 6" key="1">
    <citation type="submission" date="2020-03" db="EMBL/GenBank/DDBJ databases">
        <authorList>
            <person name="Sun Q."/>
        </authorList>
    </citation>
    <scope>NUCLEOTIDE SEQUENCE [LARGE SCALE GENOMIC DNA]</scope>
    <source>
        <strain evidence="5 6">JC162</strain>
    </source>
</reference>
<evidence type="ECO:0000256" key="2">
    <source>
        <dbReference type="SAM" id="SignalP"/>
    </source>
</evidence>
<name>A0A848EGF3_9PROT</name>
<organism evidence="5 6">
    <name type="scientific">Neoroseomonas marina</name>
    <dbReference type="NCBI Taxonomy" id="1232220"/>
    <lineage>
        <taxon>Bacteria</taxon>
        <taxon>Pseudomonadati</taxon>
        <taxon>Pseudomonadota</taxon>
        <taxon>Alphaproteobacteria</taxon>
        <taxon>Acetobacterales</taxon>
        <taxon>Acetobacteraceae</taxon>
        <taxon>Neoroseomonas</taxon>
    </lineage>
</organism>
<dbReference type="InterPro" id="IPR049712">
    <property type="entry name" value="Poly_export"/>
</dbReference>
<feature type="domain" description="Polysaccharide export protein N-terminal" evidence="3">
    <location>
        <begin position="35"/>
        <end position="110"/>
    </location>
</feature>
<proteinExistence type="predicted"/>
<dbReference type="PROSITE" id="PS51257">
    <property type="entry name" value="PROKAR_LIPOPROTEIN"/>
    <property type="match status" value="1"/>
</dbReference>
<sequence>MVTFRFLNVIVLVAAVALSACAGPGTNLPPLPETAPGPYRLAAEDQLRITVFEDNRLSGEVRVADSGAVAIPLLGPVQVGGLTVSEAEARIRREFQRRQLLQDPGVAVQVIAYRPIFVLGMVERGGQFPYQPGMTVLSAVALAGGFNYRAVQDRVSVTRVDTEGRSREFRADRASQLQPGDVVTVFERFF</sequence>
<dbReference type="Gene3D" id="3.30.1950.10">
    <property type="entry name" value="wza like domain"/>
    <property type="match status" value="1"/>
</dbReference>
<feature type="domain" description="Soluble ligand binding" evidence="4">
    <location>
        <begin position="116"/>
        <end position="166"/>
    </location>
</feature>
<dbReference type="InterPro" id="IPR019554">
    <property type="entry name" value="Soluble_ligand-bd"/>
</dbReference>
<gene>
    <name evidence="5" type="ORF">GWK16_14650</name>
</gene>
<protein>
    <submittedName>
        <fullName evidence="5">Polysaccharide export protein</fullName>
    </submittedName>
</protein>
<dbReference type="GO" id="GO:0015159">
    <property type="term" value="F:polysaccharide transmembrane transporter activity"/>
    <property type="evidence" value="ECO:0007669"/>
    <property type="project" value="InterPro"/>
</dbReference>
<dbReference type="PANTHER" id="PTHR33619">
    <property type="entry name" value="POLYSACCHARIDE EXPORT PROTEIN GFCE-RELATED"/>
    <property type="match status" value="1"/>
</dbReference>
<dbReference type="PANTHER" id="PTHR33619:SF3">
    <property type="entry name" value="POLYSACCHARIDE EXPORT PROTEIN GFCE-RELATED"/>
    <property type="match status" value="1"/>
</dbReference>
<dbReference type="AlphaFoldDB" id="A0A848EGF3"/>
<feature type="signal peptide" evidence="2">
    <location>
        <begin position="1"/>
        <end position="22"/>
    </location>
</feature>
<keyword evidence="6" id="KW-1185">Reference proteome</keyword>
<dbReference type="Gene3D" id="3.10.560.10">
    <property type="entry name" value="Outer membrane lipoprotein wza domain like"/>
    <property type="match status" value="1"/>
</dbReference>
<dbReference type="EMBL" id="JABBKX010000004">
    <property type="protein sequence ID" value="NMJ42485.1"/>
    <property type="molecule type" value="Genomic_DNA"/>
</dbReference>
<dbReference type="Proteomes" id="UP000548582">
    <property type="component" value="Unassembled WGS sequence"/>
</dbReference>